<proteinExistence type="predicted"/>
<dbReference type="AlphaFoldDB" id="A0A7J5DSK3"/>
<evidence type="ECO:0000256" key="1">
    <source>
        <dbReference type="ARBA" id="ARBA00022722"/>
    </source>
</evidence>
<reference evidence="6 7" key="1">
    <citation type="submission" date="2019-09" db="EMBL/GenBank/DDBJ databases">
        <title>Pimelobacter sp. isolated from Paulinella.</title>
        <authorList>
            <person name="Jeong S.E."/>
        </authorList>
    </citation>
    <scope>NUCLEOTIDE SEQUENCE [LARGE SCALE GENOMIC DNA]</scope>
    <source>
        <strain evidence="6 7">Pch-N</strain>
    </source>
</reference>
<keyword evidence="4" id="KW-0460">Magnesium</keyword>
<dbReference type="GO" id="GO:0004518">
    <property type="term" value="F:nuclease activity"/>
    <property type="evidence" value="ECO:0007669"/>
    <property type="project" value="UniProtKB-KW"/>
</dbReference>
<keyword evidence="1" id="KW-0540">Nuclease</keyword>
<dbReference type="Gene3D" id="3.40.50.1010">
    <property type="entry name" value="5'-nuclease"/>
    <property type="match status" value="1"/>
</dbReference>
<dbReference type="RefSeq" id="WP_151582440.1">
    <property type="nucleotide sequence ID" value="NZ_WBVM01000004.1"/>
</dbReference>
<dbReference type="GO" id="GO:0046872">
    <property type="term" value="F:metal ion binding"/>
    <property type="evidence" value="ECO:0007669"/>
    <property type="project" value="UniProtKB-KW"/>
</dbReference>
<dbReference type="GO" id="GO:0016787">
    <property type="term" value="F:hydrolase activity"/>
    <property type="evidence" value="ECO:0007669"/>
    <property type="project" value="UniProtKB-KW"/>
</dbReference>
<dbReference type="EMBL" id="WBVM01000004">
    <property type="protein sequence ID" value="KAB2807972.1"/>
    <property type="molecule type" value="Genomic_DNA"/>
</dbReference>
<evidence type="ECO:0000313" key="7">
    <source>
        <dbReference type="Proteomes" id="UP000449906"/>
    </source>
</evidence>
<evidence type="ECO:0000256" key="4">
    <source>
        <dbReference type="ARBA" id="ARBA00022842"/>
    </source>
</evidence>
<evidence type="ECO:0000256" key="2">
    <source>
        <dbReference type="ARBA" id="ARBA00022723"/>
    </source>
</evidence>
<keyword evidence="2" id="KW-0479">Metal-binding</keyword>
<evidence type="ECO:0000256" key="3">
    <source>
        <dbReference type="ARBA" id="ARBA00022801"/>
    </source>
</evidence>
<gene>
    <name evidence="6" type="ORF">F9L07_25215</name>
</gene>
<dbReference type="InterPro" id="IPR002716">
    <property type="entry name" value="PIN_dom"/>
</dbReference>
<comment type="caution">
    <text evidence="6">The sequence shown here is derived from an EMBL/GenBank/DDBJ whole genome shotgun (WGS) entry which is preliminary data.</text>
</comment>
<sequence>MYFDTCVYLAVMLPGEPGAREAAAALSAAERGATLGHTSALVVAEAIGNSKLRAPQGMPKPARDKRLDQARDYFLASDFRYVDITARAGTLAMQYAVDFQLAGPDSLHLALASVSGCDQLFTFDKGLLDVGSRVPGLIVCKPFVDQSSIFDDLLDDDN</sequence>
<evidence type="ECO:0000259" key="5">
    <source>
        <dbReference type="Pfam" id="PF01850"/>
    </source>
</evidence>
<dbReference type="Proteomes" id="UP000449906">
    <property type="component" value="Unassembled WGS sequence"/>
</dbReference>
<dbReference type="InterPro" id="IPR029060">
    <property type="entry name" value="PIN-like_dom_sf"/>
</dbReference>
<keyword evidence="3" id="KW-0378">Hydrolase</keyword>
<protein>
    <submittedName>
        <fullName evidence="6">Type II toxin-antitoxin system VapC family toxin</fullName>
    </submittedName>
</protein>
<organism evidence="6 7">
    <name type="scientific">Nocardioides simplex</name>
    <name type="common">Arthrobacter simplex</name>
    <dbReference type="NCBI Taxonomy" id="2045"/>
    <lineage>
        <taxon>Bacteria</taxon>
        <taxon>Bacillati</taxon>
        <taxon>Actinomycetota</taxon>
        <taxon>Actinomycetes</taxon>
        <taxon>Propionibacteriales</taxon>
        <taxon>Nocardioidaceae</taxon>
        <taxon>Pimelobacter</taxon>
    </lineage>
</organism>
<dbReference type="SUPFAM" id="SSF88723">
    <property type="entry name" value="PIN domain-like"/>
    <property type="match status" value="1"/>
</dbReference>
<accession>A0A7J5DSK3</accession>
<dbReference type="Pfam" id="PF01850">
    <property type="entry name" value="PIN"/>
    <property type="match status" value="1"/>
</dbReference>
<name>A0A7J5DSK3_NOCSI</name>
<evidence type="ECO:0000313" key="6">
    <source>
        <dbReference type="EMBL" id="KAB2807972.1"/>
    </source>
</evidence>
<feature type="domain" description="PIN" evidence="5">
    <location>
        <begin position="1"/>
        <end position="130"/>
    </location>
</feature>